<evidence type="ECO:0000313" key="1">
    <source>
        <dbReference type="EMBL" id="SEG80845.1"/>
    </source>
</evidence>
<accession>A0A1H6D7V6</accession>
<dbReference type="SUPFAM" id="SSF103515">
    <property type="entry name" value="Autotransporter"/>
    <property type="match status" value="1"/>
</dbReference>
<evidence type="ECO:0008006" key="3">
    <source>
        <dbReference type="Google" id="ProtNLM"/>
    </source>
</evidence>
<name>A0A1H6D7V6_9HYPH</name>
<dbReference type="Gene3D" id="2.40.128.130">
    <property type="entry name" value="Autotransporter beta-domain"/>
    <property type="match status" value="1"/>
</dbReference>
<proteinExistence type="predicted"/>
<dbReference type="EMBL" id="FNUY01000017">
    <property type="protein sequence ID" value="SEG80845.1"/>
    <property type="molecule type" value="Genomic_DNA"/>
</dbReference>
<dbReference type="Proteomes" id="UP000236743">
    <property type="component" value="Unassembled WGS sequence"/>
</dbReference>
<dbReference type="AlphaFoldDB" id="A0A1H6D7V6"/>
<dbReference type="InterPro" id="IPR036709">
    <property type="entry name" value="Autotransporte_beta_dom_sf"/>
</dbReference>
<sequence length="72" mass="7218">MPCDADLTASLNGLPGASFTAGGAKPGRNAALLAAGADIRVSQGVSLSMRVDSELSANTRRVGATAQLRVSF</sequence>
<protein>
    <recommendedName>
        <fullName evidence="3">Autotransporter domain-containing protein</fullName>
    </recommendedName>
</protein>
<gene>
    <name evidence="1" type="ORF">SAMN04488115_11719</name>
</gene>
<reference evidence="1 2" key="1">
    <citation type="submission" date="2016-10" db="EMBL/GenBank/DDBJ databases">
        <authorList>
            <person name="de Groot N.N."/>
        </authorList>
    </citation>
    <scope>NUCLEOTIDE SEQUENCE [LARGE SCALE GENOMIC DNA]</scope>
    <source>
        <strain evidence="1 2">DSM 26656</strain>
    </source>
</reference>
<keyword evidence="2" id="KW-1185">Reference proteome</keyword>
<organism evidence="1 2">
    <name type="scientific">Bosea lathyri</name>
    <dbReference type="NCBI Taxonomy" id="1036778"/>
    <lineage>
        <taxon>Bacteria</taxon>
        <taxon>Pseudomonadati</taxon>
        <taxon>Pseudomonadota</taxon>
        <taxon>Alphaproteobacteria</taxon>
        <taxon>Hyphomicrobiales</taxon>
        <taxon>Boseaceae</taxon>
        <taxon>Bosea</taxon>
    </lineage>
</organism>
<dbReference type="RefSeq" id="WP_103875435.1">
    <property type="nucleotide sequence ID" value="NZ_FNUY01000017.1"/>
</dbReference>
<evidence type="ECO:0000313" key="2">
    <source>
        <dbReference type="Proteomes" id="UP000236743"/>
    </source>
</evidence>
<dbReference type="OrthoDB" id="8146511at2"/>